<dbReference type="GO" id="GO:0005886">
    <property type="term" value="C:plasma membrane"/>
    <property type="evidence" value="ECO:0007669"/>
    <property type="project" value="UniProtKB-SubCell"/>
</dbReference>
<feature type="transmembrane region" description="Helical" evidence="8">
    <location>
        <begin position="241"/>
        <end position="265"/>
    </location>
</feature>
<evidence type="ECO:0000313" key="9">
    <source>
        <dbReference type="EMBL" id="MSU01715.1"/>
    </source>
</evidence>
<keyword evidence="10" id="KW-1185">Reference proteome</keyword>
<keyword evidence="4" id="KW-1003">Cell membrane</keyword>
<evidence type="ECO:0000256" key="7">
    <source>
        <dbReference type="ARBA" id="ARBA00023136"/>
    </source>
</evidence>
<sequence length="336" mass="36640">MMKRGRQWLVLWFLLMLVFIVILLSVNMGYSKIPYGYVIESLLNSQGVDSSTVLLQIRLPRIILAFLCGMGLALSGCILQAVTGNQLADPGILGINAGAGFMVMLFLTLFPSLHISTMVYQPIFAMIGGLLVAWILYVFSNRNGKVRPSYFLLGGIGVSAGFTAIMTIMASDMDNSSYQLVARWLSGNIWGTSWYQVKALIPYLSVLIPILFTKVNVLDLLLLSEEASLALGVKVERERRILLIVSVALAASCVSVTGGISFIGLVGPHIARRYIGARHRMLIPASMLIGGLLLLMADTIGRSLFQPIEIPVGIVISVLAAPYFLYLLRKQIGGEI</sequence>
<evidence type="ECO:0000256" key="3">
    <source>
        <dbReference type="ARBA" id="ARBA00022448"/>
    </source>
</evidence>
<reference evidence="9 10" key="1">
    <citation type="submission" date="2019-09" db="EMBL/GenBank/DDBJ databases">
        <title>In-depth cultivation of the pig gut microbiome towards novel bacterial diversity and tailored functional studies.</title>
        <authorList>
            <person name="Wylensek D."/>
            <person name="Hitch T.C.A."/>
            <person name="Clavel T."/>
        </authorList>
    </citation>
    <scope>NUCLEOTIDE SEQUENCE [LARGE SCALE GENOMIC DNA]</scope>
    <source>
        <strain evidence="9 10">WCA3-693-APC-4?</strain>
    </source>
</reference>
<dbReference type="Gene3D" id="1.10.3470.10">
    <property type="entry name" value="ABC transporter involved in vitamin B12 uptake, BtuC"/>
    <property type="match status" value="1"/>
</dbReference>
<evidence type="ECO:0000256" key="4">
    <source>
        <dbReference type="ARBA" id="ARBA00022475"/>
    </source>
</evidence>
<dbReference type="CDD" id="cd06550">
    <property type="entry name" value="TM_ABC_iron-siderophores_like"/>
    <property type="match status" value="1"/>
</dbReference>
<feature type="transmembrane region" description="Helical" evidence="8">
    <location>
        <begin position="151"/>
        <end position="170"/>
    </location>
</feature>
<feature type="transmembrane region" description="Helical" evidence="8">
    <location>
        <begin position="308"/>
        <end position="328"/>
    </location>
</feature>
<dbReference type="EMBL" id="VUNQ01000018">
    <property type="protein sequence ID" value="MSU01715.1"/>
    <property type="molecule type" value="Genomic_DNA"/>
</dbReference>
<gene>
    <name evidence="9" type="ORF">FYJ83_09580</name>
</gene>
<dbReference type="InterPro" id="IPR000522">
    <property type="entry name" value="ABC_transptr_permease_BtuC"/>
</dbReference>
<keyword evidence="5 8" id="KW-0812">Transmembrane</keyword>
<evidence type="ECO:0000256" key="8">
    <source>
        <dbReference type="SAM" id="Phobius"/>
    </source>
</evidence>
<protein>
    <submittedName>
        <fullName evidence="9">Iron ABC transporter permease</fullName>
    </submittedName>
</protein>
<dbReference type="SUPFAM" id="SSF81345">
    <property type="entry name" value="ABC transporter involved in vitamin B12 uptake, BtuC"/>
    <property type="match status" value="1"/>
</dbReference>
<evidence type="ECO:0000256" key="6">
    <source>
        <dbReference type="ARBA" id="ARBA00022989"/>
    </source>
</evidence>
<feature type="transmembrane region" description="Helical" evidence="8">
    <location>
        <begin position="62"/>
        <end position="81"/>
    </location>
</feature>
<dbReference type="FunFam" id="1.10.3470.10:FF:000001">
    <property type="entry name" value="Vitamin B12 ABC transporter permease BtuC"/>
    <property type="match status" value="1"/>
</dbReference>
<feature type="transmembrane region" description="Helical" evidence="8">
    <location>
        <begin position="119"/>
        <end position="139"/>
    </location>
</feature>
<accession>A0A6N7XZ05</accession>
<comment type="caution">
    <text evidence="9">The sequence shown here is derived from an EMBL/GenBank/DDBJ whole genome shotgun (WGS) entry which is preliminary data.</text>
</comment>
<comment type="similarity">
    <text evidence="2">Belongs to the binding-protein-dependent transport system permease family. FecCD subfamily.</text>
</comment>
<evidence type="ECO:0000256" key="1">
    <source>
        <dbReference type="ARBA" id="ARBA00004651"/>
    </source>
</evidence>
<name>A0A6N7XZ05_9FIRM</name>
<dbReference type="GO" id="GO:0022857">
    <property type="term" value="F:transmembrane transporter activity"/>
    <property type="evidence" value="ECO:0007669"/>
    <property type="project" value="InterPro"/>
</dbReference>
<dbReference type="GO" id="GO:0033214">
    <property type="term" value="P:siderophore-iron import into cell"/>
    <property type="evidence" value="ECO:0007669"/>
    <property type="project" value="TreeGrafter"/>
</dbReference>
<dbReference type="PANTHER" id="PTHR30472">
    <property type="entry name" value="FERRIC ENTEROBACTIN TRANSPORT SYSTEM PERMEASE PROTEIN"/>
    <property type="match status" value="1"/>
</dbReference>
<proteinExistence type="inferred from homology"/>
<dbReference type="PANTHER" id="PTHR30472:SF64">
    <property type="entry name" value="IRON(3+)-HYDROXAMATE IMPORT SYSTEM PERMEASE PROTEIN FHUG"/>
    <property type="match status" value="1"/>
</dbReference>
<keyword evidence="6 8" id="KW-1133">Transmembrane helix</keyword>
<feature type="transmembrane region" description="Helical" evidence="8">
    <location>
        <begin position="277"/>
        <end position="296"/>
    </location>
</feature>
<evidence type="ECO:0000256" key="2">
    <source>
        <dbReference type="ARBA" id="ARBA00007935"/>
    </source>
</evidence>
<dbReference type="Pfam" id="PF01032">
    <property type="entry name" value="FecCD"/>
    <property type="match status" value="1"/>
</dbReference>
<organism evidence="9 10">
    <name type="scientific">Tissierella pigra</name>
    <dbReference type="NCBI Taxonomy" id="2607614"/>
    <lineage>
        <taxon>Bacteria</taxon>
        <taxon>Bacillati</taxon>
        <taxon>Bacillota</taxon>
        <taxon>Tissierellia</taxon>
        <taxon>Tissierellales</taxon>
        <taxon>Tissierellaceae</taxon>
        <taxon>Tissierella</taxon>
    </lineage>
</organism>
<dbReference type="InterPro" id="IPR037294">
    <property type="entry name" value="ABC_BtuC-like"/>
</dbReference>
<dbReference type="RefSeq" id="WP_154440123.1">
    <property type="nucleotide sequence ID" value="NZ_JAHLPJ010000001.1"/>
</dbReference>
<feature type="transmembrane region" description="Helical" evidence="8">
    <location>
        <begin position="93"/>
        <end position="113"/>
    </location>
</feature>
<evidence type="ECO:0000256" key="5">
    <source>
        <dbReference type="ARBA" id="ARBA00022692"/>
    </source>
</evidence>
<comment type="subcellular location">
    <subcellularLocation>
        <location evidence="1">Cell membrane</location>
        <topology evidence="1">Multi-pass membrane protein</topology>
    </subcellularLocation>
</comment>
<keyword evidence="3" id="KW-0813">Transport</keyword>
<dbReference type="Proteomes" id="UP000469523">
    <property type="component" value="Unassembled WGS sequence"/>
</dbReference>
<keyword evidence="7 8" id="KW-0472">Membrane</keyword>
<dbReference type="AlphaFoldDB" id="A0A6N7XZ05"/>
<evidence type="ECO:0000313" key="10">
    <source>
        <dbReference type="Proteomes" id="UP000469523"/>
    </source>
</evidence>